<comment type="cofactor">
    <cofactor evidence="2">
        <name>Zn(2+)</name>
        <dbReference type="ChEBI" id="CHEBI:29105"/>
    </cofactor>
    <text evidence="2">Binds 1 zinc ion per subunit.</text>
</comment>
<reference evidence="6 7" key="1">
    <citation type="submission" date="2016-02" db="EMBL/GenBank/DDBJ databases">
        <title>Paenibacillus sp. LPB0068, isolated from Crassostrea gigas.</title>
        <authorList>
            <person name="Shin S.-K."/>
            <person name="Yi H."/>
        </authorList>
    </citation>
    <scope>NUCLEOTIDE SEQUENCE [LARGE SCALE GENOMIC DNA]</scope>
    <source>
        <strain evidence="6 7">LPB0068</strain>
    </source>
</reference>
<dbReference type="STRING" id="1763538.LPB68_11465"/>
<dbReference type="PANTHER" id="PTHR45726">
    <property type="entry name" value="LEUKOTRIENE A-4 HYDROLASE"/>
    <property type="match status" value="1"/>
</dbReference>
<dbReference type="RefSeq" id="WP_068658940.1">
    <property type="nucleotide sequence ID" value="NZ_CP017770.1"/>
</dbReference>
<dbReference type="OrthoDB" id="9814383at2"/>
<evidence type="ECO:0000256" key="1">
    <source>
        <dbReference type="PIRSR" id="PIRSR634015-1"/>
    </source>
</evidence>
<keyword evidence="4" id="KW-1133">Transmembrane helix</keyword>
<feature type="active site" description="Proton donor" evidence="1">
    <location>
        <position position="475"/>
    </location>
</feature>
<dbReference type="InterPro" id="IPR014782">
    <property type="entry name" value="Peptidase_M1_dom"/>
</dbReference>
<proteinExistence type="predicted"/>
<feature type="binding site" evidence="2">
    <location>
        <position position="423"/>
    </location>
    <ligand>
        <name>Zn(2+)</name>
        <dbReference type="ChEBI" id="CHEBI:29105"/>
        <note>catalytic</note>
    </ligand>
</feature>
<dbReference type="AlphaFoldDB" id="A0A167D4G7"/>
<keyword evidence="2" id="KW-0862">Zinc</keyword>
<organism evidence="6 7">
    <name type="scientific">Paenibacillus crassostreae</name>
    <dbReference type="NCBI Taxonomy" id="1763538"/>
    <lineage>
        <taxon>Bacteria</taxon>
        <taxon>Bacillati</taxon>
        <taxon>Bacillota</taxon>
        <taxon>Bacilli</taxon>
        <taxon>Bacillales</taxon>
        <taxon>Paenibacillaceae</taxon>
        <taxon>Paenibacillus</taxon>
    </lineage>
</organism>
<feature type="region of interest" description="Disordered" evidence="3">
    <location>
        <begin position="35"/>
        <end position="61"/>
    </location>
</feature>
<evidence type="ECO:0000313" key="7">
    <source>
        <dbReference type="Proteomes" id="UP000077134"/>
    </source>
</evidence>
<feature type="binding site" evidence="2">
    <location>
        <position position="404"/>
    </location>
    <ligand>
        <name>Zn(2+)</name>
        <dbReference type="ChEBI" id="CHEBI:29105"/>
        <note>catalytic</note>
    </ligand>
</feature>
<accession>A0A167D4G7</accession>
<evidence type="ECO:0000259" key="5">
    <source>
        <dbReference type="Pfam" id="PF01433"/>
    </source>
</evidence>
<evidence type="ECO:0000256" key="2">
    <source>
        <dbReference type="PIRSR" id="PIRSR634015-3"/>
    </source>
</evidence>
<dbReference type="GO" id="GO:0008270">
    <property type="term" value="F:zinc ion binding"/>
    <property type="evidence" value="ECO:0007669"/>
    <property type="project" value="InterPro"/>
</dbReference>
<dbReference type="KEGG" id="pcx:LPB68_11465"/>
<dbReference type="GO" id="GO:0008237">
    <property type="term" value="F:metallopeptidase activity"/>
    <property type="evidence" value="ECO:0007669"/>
    <property type="project" value="InterPro"/>
</dbReference>
<gene>
    <name evidence="6" type="ORF">PNBC_13310</name>
</gene>
<keyword evidence="4" id="KW-0812">Transmembrane</keyword>
<feature type="domain" description="Peptidase M1 membrane alanine aminopeptidase" evidence="5">
    <location>
        <begin position="344"/>
        <end position="528"/>
    </location>
</feature>
<evidence type="ECO:0000256" key="4">
    <source>
        <dbReference type="SAM" id="Phobius"/>
    </source>
</evidence>
<dbReference type="Proteomes" id="UP000077134">
    <property type="component" value="Unassembled WGS sequence"/>
</dbReference>
<keyword evidence="7" id="KW-1185">Reference proteome</keyword>
<keyword evidence="2" id="KW-0479">Metal-binding</keyword>
<name>A0A167D4G7_9BACL</name>
<feature type="binding site" evidence="2">
    <location>
        <position position="400"/>
    </location>
    <ligand>
        <name>Zn(2+)</name>
        <dbReference type="ChEBI" id="CHEBI:29105"/>
        <note>catalytic</note>
    </ligand>
</feature>
<dbReference type="InterPro" id="IPR027268">
    <property type="entry name" value="Peptidase_M4/M1_CTD_sf"/>
</dbReference>
<sequence length="661" mass="75133">MTPARAKKFTIVIVALFLLSGTWWILLKDSPESNTVFAPDQSKPTKTSTPESQKESVQQPTAEVLSKRIVEYHIDVSLDPNANVLKGSQNITWTHPGKNTVTELYFHLYPNAFSSTDTTFMKESGGRLRNDTMPTDGFGSMILTDLQTTDGISLMHRIQYVQPDDGNIKDTSLVKVRLPRPVQGGESITLNMKFEVKLPQIFARMGVADNFVMAGQWFPKISVYEPTGIRGRTSEGWNLHQYHGNSEFYSDFGIYNVRIHVPHNYIVAATGFPIKTAQILNDQKIYQFYADDVHDFAWSASPDFIVAEKPFSSPDVPGVRIKLYLDPAHKDMKDRYFYAAEAALKHFSKWYGPYPYSTLSVVVPPAAGNGAGGMEYPTLITAFGAKNDSPGFELERTVIHEIGHQYFYGMIASNEFEEAWLDEGFTSYAEDQLMEQEFGITPNLPIQAAIISSPTTLTQEAWKYGSQDNYAQNVYYRGKLVLKGIERQVGQQKMKEIMNTYARKFRFAHPSTRDFQKIVEQVTHKSWKPYFEQYVYGKQMTDYAIDTITVEKISKSSETLYESIVTVNRQDGTYPNVPIQFTFADGHTIQKMWNGADDSIQFKLHYKSPLSWAIIDPKYTLVLENKYINNYLKAGLETEKVSRWNISITKLLEIGLGSLSW</sequence>
<dbReference type="PANTHER" id="PTHR45726:SF3">
    <property type="entry name" value="LEUKOTRIENE A-4 HYDROLASE"/>
    <property type="match status" value="1"/>
</dbReference>
<dbReference type="EMBL" id="LSFN01000019">
    <property type="protein sequence ID" value="OAB73922.1"/>
    <property type="molecule type" value="Genomic_DNA"/>
</dbReference>
<feature type="transmembrane region" description="Helical" evidence="4">
    <location>
        <begin position="9"/>
        <end position="27"/>
    </location>
</feature>
<protein>
    <submittedName>
        <fullName evidence="6">EnpEP protein</fullName>
    </submittedName>
</protein>
<keyword evidence="4" id="KW-0472">Membrane</keyword>
<feature type="active site" description="Proton acceptor" evidence="1">
    <location>
        <position position="401"/>
    </location>
</feature>
<comment type="caution">
    <text evidence="6">The sequence shown here is derived from an EMBL/GenBank/DDBJ whole genome shotgun (WGS) entry which is preliminary data.</text>
</comment>
<dbReference type="Pfam" id="PF01433">
    <property type="entry name" value="Peptidase_M1"/>
    <property type="match status" value="1"/>
</dbReference>
<dbReference type="CDD" id="cd09604">
    <property type="entry name" value="M1_APN_like"/>
    <property type="match status" value="1"/>
</dbReference>
<dbReference type="SUPFAM" id="SSF55486">
    <property type="entry name" value="Metalloproteases ('zincins'), catalytic domain"/>
    <property type="match status" value="1"/>
</dbReference>
<dbReference type="InterPro" id="IPR034015">
    <property type="entry name" value="M1_LTA4H"/>
</dbReference>
<evidence type="ECO:0000256" key="3">
    <source>
        <dbReference type="SAM" id="MobiDB-lite"/>
    </source>
</evidence>
<evidence type="ECO:0000313" key="6">
    <source>
        <dbReference type="EMBL" id="OAB73922.1"/>
    </source>
</evidence>
<dbReference type="Gene3D" id="1.10.390.10">
    <property type="entry name" value="Neutral Protease Domain 2"/>
    <property type="match status" value="1"/>
</dbReference>